<dbReference type="Proteomes" id="UP000243499">
    <property type="component" value="Chromosome 9"/>
</dbReference>
<reference evidence="1" key="1">
    <citation type="submission" date="2018-04" db="EMBL/GenBank/DDBJ databases">
        <title>WGS assembly of Panicum hallii.</title>
        <authorList>
            <person name="Lovell J."/>
            <person name="Jenkins J."/>
            <person name="Lowry D."/>
            <person name="Mamidi S."/>
            <person name="Sreedasyam A."/>
            <person name="Weng X."/>
            <person name="Barry K."/>
            <person name="Bonette J."/>
            <person name="Campitelli B."/>
            <person name="Daum C."/>
            <person name="Gordon S."/>
            <person name="Gould B."/>
            <person name="Lipzen A."/>
            <person name="Macqueen A."/>
            <person name="Palacio-Mejia J."/>
            <person name="Plott C."/>
            <person name="Shakirov E."/>
            <person name="Shu S."/>
            <person name="Yoshinaga Y."/>
            <person name="Zane M."/>
            <person name="Rokhsar D."/>
            <person name="Grimwood J."/>
            <person name="Schmutz J."/>
            <person name="Juenger T."/>
        </authorList>
    </citation>
    <scope>NUCLEOTIDE SEQUENCE [LARGE SCALE GENOMIC DNA]</scope>
    <source>
        <strain evidence="1">FIL2</strain>
    </source>
</reference>
<evidence type="ECO:0000313" key="1">
    <source>
        <dbReference type="EMBL" id="PVH32989.1"/>
    </source>
</evidence>
<proteinExistence type="predicted"/>
<name>A0A2T8I5Q2_9POAL</name>
<dbReference type="Gramene" id="PVH32989">
    <property type="protein sequence ID" value="PVH32989"/>
    <property type="gene ID" value="PAHAL_9G542700"/>
</dbReference>
<protein>
    <submittedName>
        <fullName evidence="1">Uncharacterized protein</fullName>
    </submittedName>
</protein>
<gene>
    <name evidence="1" type="ORF">PAHAL_9G542700</name>
</gene>
<sequence length="137" mass="14946">MWEHAGGLLCGRREVFLLFKCALRSIGKVRFCTRMCKGTLVLVARSGQQMEHFVPRKQKPGKRVANGAWQYASSQKSRLHGPKVLVLCNGEGETNALAVPAAAVCLHEQASAVRHCSGFIALPSIYCSPALIQAIRV</sequence>
<dbReference type="AlphaFoldDB" id="A0A2T8I5Q2"/>
<organism evidence="1">
    <name type="scientific">Panicum hallii</name>
    <dbReference type="NCBI Taxonomy" id="206008"/>
    <lineage>
        <taxon>Eukaryota</taxon>
        <taxon>Viridiplantae</taxon>
        <taxon>Streptophyta</taxon>
        <taxon>Embryophyta</taxon>
        <taxon>Tracheophyta</taxon>
        <taxon>Spermatophyta</taxon>
        <taxon>Magnoliopsida</taxon>
        <taxon>Liliopsida</taxon>
        <taxon>Poales</taxon>
        <taxon>Poaceae</taxon>
        <taxon>PACMAD clade</taxon>
        <taxon>Panicoideae</taxon>
        <taxon>Panicodae</taxon>
        <taxon>Paniceae</taxon>
        <taxon>Panicinae</taxon>
        <taxon>Panicum</taxon>
        <taxon>Panicum sect. Panicum</taxon>
    </lineage>
</organism>
<accession>A0A2T8I5Q2</accession>
<dbReference type="EMBL" id="CM008054">
    <property type="protein sequence ID" value="PVH32989.1"/>
    <property type="molecule type" value="Genomic_DNA"/>
</dbReference>